<comment type="similarity">
    <text evidence="2">Belongs to the nitrobindin family.</text>
</comment>
<dbReference type="OrthoDB" id="4804006at2"/>
<feature type="binding site" evidence="2">
    <location>
        <position position="205"/>
    </location>
    <ligand>
        <name>heme b</name>
        <dbReference type="ChEBI" id="CHEBI:60344"/>
    </ligand>
</feature>
<feature type="region of interest" description="Disordered" evidence="3">
    <location>
        <begin position="1"/>
        <end position="38"/>
    </location>
</feature>
<dbReference type="Proteomes" id="UP000269019">
    <property type="component" value="Chromosome"/>
</dbReference>
<dbReference type="PANTHER" id="PTHR15854:SF4">
    <property type="entry name" value="PEROXYNITRITE ISOMERASE THAP4"/>
    <property type="match status" value="1"/>
</dbReference>
<dbReference type="InterPro" id="IPR012674">
    <property type="entry name" value="Calycin"/>
</dbReference>
<feature type="compositionally biased region" description="Low complexity" evidence="3">
    <location>
        <begin position="14"/>
        <end position="38"/>
    </location>
</feature>
<evidence type="ECO:0000256" key="3">
    <source>
        <dbReference type="SAM" id="MobiDB-lite"/>
    </source>
</evidence>
<evidence type="ECO:0000313" key="6">
    <source>
        <dbReference type="Proteomes" id="UP000269019"/>
    </source>
</evidence>
<feature type="short sequence motif" description="GXWXGXG" evidence="2">
    <location>
        <begin position="100"/>
        <end position="106"/>
    </location>
</feature>
<evidence type="ECO:0000259" key="4">
    <source>
        <dbReference type="Pfam" id="PF08768"/>
    </source>
</evidence>
<sequence>MSENDTNPQHSEEATGATAADAATTTGPVVDTAADAQAAAPQSPFLSGSAAVNLAAEQSKITAEKNIPNLEGLPVADDTANLRQGPNLHDGLLALLPLIGVWEGQGQADTAEGGSYPFGQRLTFAHNGENYISYSSKIYKLDEHGEAIGWAEQEAGFLRISESDEMEFVITHAAGAVEIFYGDPLNERAWQFETASTMVTATGPKALGPGKRLYGLMPNNDLGWVDERVVDGELLPRMSAQLRRIVG</sequence>
<dbReference type="Gene3D" id="2.40.128.20">
    <property type="match status" value="1"/>
</dbReference>
<evidence type="ECO:0000313" key="5">
    <source>
        <dbReference type="EMBL" id="AZA12824.1"/>
    </source>
</evidence>
<comment type="caution">
    <text evidence="2">Lacks the conserved His residue that binds heme iron in the nitrobindin family.</text>
</comment>
<dbReference type="CDD" id="cd07828">
    <property type="entry name" value="lipocalin_heme-bd-THAP4-like"/>
    <property type="match status" value="1"/>
</dbReference>
<evidence type="ECO:0000256" key="2">
    <source>
        <dbReference type="HAMAP-Rule" id="MF_01297"/>
    </source>
</evidence>
<dbReference type="AlphaFoldDB" id="A0A3G6J9W9"/>
<proteinExistence type="inferred from homology"/>
<dbReference type="SUPFAM" id="SSF50814">
    <property type="entry name" value="Lipocalins"/>
    <property type="match status" value="1"/>
</dbReference>
<reference evidence="5 6" key="1">
    <citation type="submission" date="2018-11" db="EMBL/GenBank/DDBJ databases">
        <authorList>
            <person name="Kleinhagauer T."/>
            <person name="Glaeser S.P."/>
            <person name="Spergser J."/>
            <person name="Ruckert C."/>
            <person name="Kaempfer P."/>
            <person name="Busse H.-J."/>
        </authorList>
    </citation>
    <scope>NUCLEOTIDE SEQUENCE [LARGE SCALE GENOMIC DNA]</scope>
    <source>
        <strain evidence="5 6">200CH</strain>
    </source>
</reference>
<dbReference type="PANTHER" id="PTHR15854">
    <property type="entry name" value="THAP4 PROTEIN"/>
    <property type="match status" value="1"/>
</dbReference>
<dbReference type="RefSeq" id="WP_123926145.1">
    <property type="nucleotide sequence ID" value="NZ_CP033896.1"/>
</dbReference>
<dbReference type="HAMAP" id="MF_01297">
    <property type="entry name" value="nitrobindin"/>
    <property type="match status" value="1"/>
</dbReference>
<name>A0A3G6J9W9_9CORY</name>
<organism evidence="5 6">
    <name type="scientific">Corynebacterium choanae</name>
    <dbReference type="NCBI Taxonomy" id="1862358"/>
    <lineage>
        <taxon>Bacteria</taxon>
        <taxon>Bacillati</taxon>
        <taxon>Actinomycetota</taxon>
        <taxon>Actinomycetes</taxon>
        <taxon>Mycobacteriales</taxon>
        <taxon>Corynebacteriaceae</taxon>
        <taxon>Corynebacterium</taxon>
    </lineage>
</organism>
<feature type="domain" description="THAP4-like heme-binding" evidence="4">
    <location>
        <begin position="92"/>
        <end position="244"/>
    </location>
</feature>
<dbReference type="KEGG" id="ccho:CCHOA_01985"/>
<accession>A0A3G6J9W9</accession>
<dbReference type="Pfam" id="PF08768">
    <property type="entry name" value="THAP4_heme-bd"/>
    <property type="match status" value="1"/>
</dbReference>
<dbReference type="InterPro" id="IPR045165">
    <property type="entry name" value="Nitrobindin"/>
</dbReference>
<gene>
    <name evidence="5" type="ORF">CCHOA_01985</name>
</gene>
<dbReference type="EMBL" id="CP033896">
    <property type="protein sequence ID" value="AZA12824.1"/>
    <property type="molecule type" value="Genomic_DNA"/>
</dbReference>
<protein>
    <recommendedName>
        <fullName evidence="1 2">Ferric nitrobindin-like protein</fullName>
    </recommendedName>
</protein>
<dbReference type="InterPro" id="IPR022939">
    <property type="entry name" value="Nb(III)_bact/plant"/>
</dbReference>
<keyword evidence="6" id="KW-1185">Reference proteome</keyword>
<evidence type="ECO:0000256" key="1">
    <source>
        <dbReference type="ARBA" id="ARBA00026205"/>
    </source>
</evidence>
<dbReference type="InterPro" id="IPR014878">
    <property type="entry name" value="THAP4-like_heme-bd"/>
</dbReference>
<comment type="caution">
    <text evidence="2">Lacks conserved residue(s) required for the propagation of feature annotation.</text>
</comment>